<evidence type="ECO:0000313" key="2">
    <source>
        <dbReference type="Proteomes" id="UP000887013"/>
    </source>
</evidence>
<gene>
    <name evidence="1" type="ORF">NPIL_133821</name>
</gene>
<sequence>MYRKFPSECYAVHPIKNVYPYKILSIVCLFLSFLPRTLSWFEVEGTNFPAKPVASTPAVNLMVAMLSTEEKEGDTILISLCLPQGWMTTFDRACKLNVFFYSQA</sequence>
<evidence type="ECO:0000313" key="1">
    <source>
        <dbReference type="EMBL" id="GFT04929.1"/>
    </source>
</evidence>
<dbReference type="AlphaFoldDB" id="A0A8X6NC11"/>
<protein>
    <submittedName>
        <fullName evidence="1">Uncharacterized protein</fullName>
    </submittedName>
</protein>
<keyword evidence="2" id="KW-1185">Reference proteome</keyword>
<dbReference type="Proteomes" id="UP000887013">
    <property type="component" value="Unassembled WGS sequence"/>
</dbReference>
<organism evidence="1 2">
    <name type="scientific">Nephila pilipes</name>
    <name type="common">Giant wood spider</name>
    <name type="synonym">Nephila maculata</name>
    <dbReference type="NCBI Taxonomy" id="299642"/>
    <lineage>
        <taxon>Eukaryota</taxon>
        <taxon>Metazoa</taxon>
        <taxon>Ecdysozoa</taxon>
        <taxon>Arthropoda</taxon>
        <taxon>Chelicerata</taxon>
        <taxon>Arachnida</taxon>
        <taxon>Araneae</taxon>
        <taxon>Araneomorphae</taxon>
        <taxon>Entelegynae</taxon>
        <taxon>Araneoidea</taxon>
        <taxon>Nephilidae</taxon>
        <taxon>Nephila</taxon>
    </lineage>
</organism>
<reference evidence="1" key="1">
    <citation type="submission" date="2020-08" db="EMBL/GenBank/DDBJ databases">
        <title>Multicomponent nature underlies the extraordinary mechanical properties of spider dragline silk.</title>
        <authorList>
            <person name="Kono N."/>
            <person name="Nakamura H."/>
            <person name="Mori M."/>
            <person name="Yoshida Y."/>
            <person name="Ohtoshi R."/>
            <person name="Malay A.D."/>
            <person name="Moran D.A.P."/>
            <person name="Tomita M."/>
            <person name="Numata K."/>
            <person name="Arakawa K."/>
        </authorList>
    </citation>
    <scope>NUCLEOTIDE SEQUENCE</scope>
</reference>
<name>A0A8X6NC11_NEPPI</name>
<proteinExistence type="predicted"/>
<comment type="caution">
    <text evidence="1">The sequence shown here is derived from an EMBL/GenBank/DDBJ whole genome shotgun (WGS) entry which is preliminary data.</text>
</comment>
<dbReference type="EMBL" id="BMAW01007686">
    <property type="protein sequence ID" value="GFT04929.1"/>
    <property type="molecule type" value="Genomic_DNA"/>
</dbReference>
<accession>A0A8X6NC11</accession>